<keyword evidence="2" id="KW-0376">Hydrogen peroxide</keyword>
<evidence type="ECO:0000256" key="1">
    <source>
        <dbReference type="ARBA" id="ARBA00005329"/>
    </source>
</evidence>
<dbReference type="InterPro" id="IPR024711">
    <property type="entry name" value="Catalase_clade1/3"/>
</dbReference>
<evidence type="ECO:0000313" key="7">
    <source>
        <dbReference type="EMBL" id="KAF2420735.1"/>
    </source>
</evidence>
<comment type="similarity">
    <text evidence="1">Belongs to the catalase family.</text>
</comment>
<feature type="domain" description="Catalase core" evidence="6">
    <location>
        <begin position="11"/>
        <end position="378"/>
    </location>
</feature>
<gene>
    <name evidence="7" type="ORF">EJ08DRAFT_690338</name>
</gene>
<dbReference type="EMBL" id="MU007106">
    <property type="protein sequence ID" value="KAF2420735.1"/>
    <property type="molecule type" value="Genomic_DNA"/>
</dbReference>
<accession>A0A9P4NGF0</accession>
<keyword evidence="4" id="KW-0479">Metal-binding</keyword>
<reference evidence="7" key="1">
    <citation type="journal article" date="2020" name="Stud. Mycol.">
        <title>101 Dothideomycetes genomes: a test case for predicting lifestyles and emergence of pathogens.</title>
        <authorList>
            <person name="Haridas S."/>
            <person name="Albert R."/>
            <person name="Binder M."/>
            <person name="Bloem J."/>
            <person name="Labutti K."/>
            <person name="Salamov A."/>
            <person name="Andreopoulos B."/>
            <person name="Baker S."/>
            <person name="Barry K."/>
            <person name="Bills G."/>
            <person name="Bluhm B."/>
            <person name="Cannon C."/>
            <person name="Castanera R."/>
            <person name="Culley D."/>
            <person name="Daum C."/>
            <person name="Ezra D."/>
            <person name="Gonzalez J."/>
            <person name="Henrissat B."/>
            <person name="Kuo A."/>
            <person name="Liang C."/>
            <person name="Lipzen A."/>
            <person name="Lutzoni F."/>
            <person name="Magnuson J."/>
            <person name="Mondo S."/>
            <person name="Nolan M."/>
            <person name="Ohm R."/>
            <person name="Pangilinan J."/>
            <person name="Park H.-J."/>
            <person name="Ramirez L."/>
            <person name="Alfaro M."/>
            <person name="Sun H."/>
            <person name="Tritt A."/>
            <person name="Yoshinaga Y."/>
            <person name="Zwiers L.-H."/>
            <person name="Turgeon B."/>
            <person name="Goodwin S."/>
            <person name="Spatafora J."/>
            <person name="Crous P."/>
            <person name="Grigoriev I."/>
        </authorList>
    </citation>
    <scope>NUCLEOTIDE SEQUENCE</scope>
    <source>
        <strain evidence="7">CBS 130266</strain>
    </source>
</reference>
<dbReference type="Proteomes" id="UP000800235">
    <property type="component" value="Unassembled WGS sequence"/>
</dbReference>
<keyword evidence="4" id="KW-0349">Heme</keyword>
<keyword evidence="2" id="KW-0575">Peroxidase</keyword>
<dbReference type="SUPFAM" id="SSF56634">
    <property type="entry name" value="Heme-dependent catalase-like"/>
    <property type="match status" value="1"/>
</dbReference>
<dbReference type="GO" id="GO:0020037">
    <property type="term" value="F:heme binding"/>
    <property type="evidence" value="ECO:0007669"/>
    <property type="project" value="InterPro"/>
</dbReference>
<dbReference type="PROSITE" id="PS00438">
    <property type="entry name" value="CATALASE_2"/>
    <property type="match status" value="1"/>
</dbReference>
<comment type="caution">
    <text evidence="7">The sequence shown here is derived from an EMBL/GenBank/DDBJ whole genome shotgun (WGS) entry which is preliminary data.</text>
</comment>
<dbReference type="PRINTS" id="PR00067">
    <property type="entry name" value="CATALASE"/>
</dbReference>
<dbReference type="InterPro" id="IPR011614">
    <property type="entry name" value="Catalase_core"/>
</dbReference>
<sequence length="479" mass="54230">MSHSTEPPVYTLAEGKPVQDPTSSVILRGPKVRGGGLTLLEDTQLIETLAHFPRERIPERVVHSKAAGAWGEFECTHDITDWCSAALFEKVGKKTQVLARISTVAGEKGSSDTARDIRGLALKFKTEEGNWDFVGNDLPVFFIRDPTKFPSLNRSHMRHPQTGVADASMFWDFHNNNEEGAHCLMQLFGGRGVPASLRNVNGFGNHTYKFGKPEDGSFKYVKIHFKPDADMYNAIERGEHPSWTMMLQVMDPKEAETYRWNIFDITKIWPHKDYPLIPVGRLTLNKNPDNHFQDVEQAAFFPSTLIPGIAPSADTMLHARMFSYPDAARYRVGPNYQQLPCQRALNVYSPYQRDGPMRMDGNYGSDPDYTRSSFHKIKSGPADVAHDEWVGRVQAYSSDVTDEDWEQPRQLWMMFKEISEDEEFLHNLSGHLSKALPEMWGKVDEEISRRLEEALKKLGGNADHSKVPPSQAALATHRK</sequence>
<protein>
    <submittedName>
        <fullName evidence="7">Catalase-domain-containing protein</fullName>
    </submittedName>
</protein>
<feature type="active site" evidence="3">
    <location>
        <position position="136"/>
    </location>
</feature>
<feature type="binding site" description="axial binding residue" evidence="4">
    <location>
        <position position="324"/>
    </location>
    <ligand>
        <name>heme</name>
        <dbReference type="ChEBI" id="CHEBI:30413"/>
    </ligand>
    <ligandPart>
        <name>Fe</name>
        <dbReference type="ChEBI" id="CHEBI:18248"/>
    </ligandPart>
</feature>
<evidence type="ECO:0000313" key="8">
    <source>
        <dbReference type="Proteomes" id="UP000800235"/>
    </source>
</evidence>
<proteinExistence type="inferred from homology"/>
<organism evidence="7 8">
    <name type="scientific">Tothia fuscella</name>
    <dbReference type="NCBI Taxonomy" id="1048955"/>
    <lineage>
        <taxon>Eukaryota</taxon>
        <taxon>Fungi</taxon>
        <taxon>Dikarya</taxon>
        <taxon>Ascomycota</taxon>
        <taxon>Pezizomycotina</taxon>
        <taxon>Dothideomycetes</taxon>
        <taxon>Pleosporomycetidae</taxon>
        <taxon>Venturiales</taxon>
        <taxon>Cylindrosympodiaceae</taxon>
        <taxon>Tothia</taxon>
    </lineage>
</organism>
<dbReference type="GO" id="GO:0004096">
    <property type="term" value="F:catalase activity"/>
    <property type="evidence" value="ECO:0007669"/>
    <property type="project" value="InterPro"/>
</dbReference>
<evidence type="ECO:0000256" key="3">
    <source>
        <dbReference type="PIRSR" id="PIRSR038928-1"/>
    </source>
</evidence>
<keyword evidence="2" id="KW-0560">Oxidoreductase</keyword>
<evidence type="ECO:0000259" key="6">
    <source>
        <dbReference type="SMART" id="SM01060"/>
    </source>
</evidence>
<dbReference type="SMART" id="SM01060">
    <property type="entry name" value="Catalase"/>
    <property type="match status" value="1"/>
</dbReference>
<dbReference type="Pfam" id="PF00199">
    <property type="entry name" value="Catalase"/>
    <property type="match status" value="2"/>
</dbReference>
<dbReference type="GO" id="GO:0005777">
    <property type="term" value="C:peroxisome"/>
    <property type="evidence" value="ECO:0007669"/>
    <property type="project" value="TreeGrafter"/>
</dbReference>
<dbReference type="InterPro" id="IPR020835">
    <property type="entry name" value="Catalase_sf"/>
</dbReference>
<evidence type="ECO:0000256" key="2">
    <source>
        <dbReference type="ARBA" id="ARBA00023324"/>
    </source>
</evidence>
<feature type="region of interest" description="Disordered" evidence="5">
    <location>
        <begin position="458"/>
        <end position="479"/>
    </location>
</feature>
<dbReference type="GO" id="GO:0046872">
    <property type="term" value="F:metal ion binding"/>
    <property type="evidence" value="ECO:0007669"/>
    <property type="project" value="UniProtKB-KW"/>
</dbReference>
<name>A0A9P4NGF0_9PEZI</name>
<feature type="active site" evidence="3">
    <location>
        <position position="63"/>
    </location>
</feature>
<comment type="cofactor">
    <cofactor evidence="4">
        <name>heme</name>
        <dbReference type="ChEBI" id="CHEBI:30413"/>
    </cofactor>
</comment>
<dbReference type="Gene3D" id="2.40.180.10">
    <property type="entry name" value="Catalase core domain"/>
    <property type="match status" value="2"/>
</dbReference>
<dbReference type="GO" id="GO:0042542">
    <property type="term" value="P:response to hydrogen peroxide"/>
    <property type="evidence" value="ECO:0007669"/>
    <property type="project" value="TreeGrafter"/>
</dbReference>
<dbReference type="AlphaFoldDB" id="A0A9P4NGF0"/>
<keyword evidence="4" id="KW-0408">Iron</keyword>
<evidence type="ECO:0000256" key="5">
    <source>
        <dbReference type="SAM" id="MobiDB-lite"/>
    </source>
</evidence>
<dbReference type="PANTHER" id="PTHR11465:SF26">
    <property type="entry name" value="CATALASE 2"/>
    <property type="match status" value="1"/>
</dbReference>
<dbReference type="InterPro" id="IPR018028">
    <property type="entry name" value="Catalase"/>
</dbReference>
<dbReference type="PANTHER" id="PTHR11465">
    <property type="entry name" value="CATALASE"/>
    <property type="match status" value="1"/>
</dbReference>
<evidence type="ECO:0000256" key="4">
    <source>
        <dbReference type="PIRSR" id="PIRSR038928-2"/>
    </source>
</evidence>
<dbReference type="GO" id="GO:0042744">
    <property type="term" value="P:hydrogen peroxide catabolic process"/>
    <property type="evidence" value="ECO:0007669"/>
    <property type="project" value="UniProtKB-KW"/>
</dbReference>
<dbReference type="GO" id="GO:0005739">
    <property type="term" value="C:mitochondrion"/>
    <property type="evidence" value="ECO:0007669"/>
    <property type="project" value="TreeGrafter"/>
</dbReference>
<dbReference type="InterPro" id="IPR024708">
    <property type="entry name" value="Catalase_AS"/>
</dbReference>
<dbReference type="OrthoDB" id="6880011at2759"/>
<keyword evidence="8" id="KW-1185">Reference proteome</keyword>
<dbReference type="PROSITE" id="PS51402">
    <property type="entry name" value="CATALASE_3"/>
    <property type="match status" value="1"/>
</dbReference>
<dbReference type="PIRSF" id="PIRSF038928">
    <property type="entry name" value="Catalase_clade1-3"/>
    <property type="match status" value="1"/>
</dbReference>